<reference evidence="4" key="2">
    <citation type="submission" date="2024-04" db="EMBL/GenBank/DDBJ databases">
        <authorList>
            <person name="Chen Y."/>
            <person name="Shah S."/>
            <person name="Dougan E. K."/>
            <person name="Thang M."/>
            <person name="Chan C."/>
        </authorList>
    </citation>
    <scope>NUCLEOTIDE SEQUENCE [LARGE SCALE GENOMIC DNA]</scope>
</reference>
<accession>A0A9P1BMG2</accession>
<feature type="signal peptide" evidence="2">
    <location>
        <begin position="1"/>
        <end position="21"/>
    </location>
</feature>
<keyword evidence="5" id="KW-1185">Reference proteome</keyword>
<dbReference type="AlphaFoldDB" id="A0A9P1BMG2"/>
<comment type="caution">
    <text evidence="3">The sequence shown here is derived from an EMBL/GenBank/DDBJ whole genome shotgun (WGS) entry which is preliminary data.</text>
</comment>
<feature type="chain" id="PRO_5043269597" description="FXYD domain-containing ion transport regulator" evidence="2">
    <location>
        <begin position="22"/>
        <end position="136"/>
    </location>
</feature>
<keyword evidence="2" id="KW-0732">Signal</keyword>
<evidence type="ECO:0000256" key="2">
    <source>
        <dbReference type="SAM" id="SignalP"/>
    </source>
</evidence>
<evidence type="ECO:0008006" key="6">
    <source>
        <dbReference type="Google" id="ProtNLM"/>
    </source>
</evidence>
<protein>
    <recommendedName>
        <fullName evidence="6">FXYD domain-containing ion transport regulator</fullName>
    </recommendedName>
</protein>
<organism evidence="3">
    <name type="scientific">Cladocopium goreaui</name>
    <dbReference type="NCBI Taxonomy" id="2562237"/>
    <lineage>
        <taxon>Eukaryota</taxon>
        <taxon>Sar</taxon>
        <taxon>Alveolata</taxon>
        <taxon>Dinophyceae</taxon>
        <taxon>Suessiales</taxon>
        <taxon>Symbiodiniaceae</taxon>
        <taxon>Cladocopium</taxon>
    </lineage>
</organism>
<name>A0A9P1BMG2_9DINO</name>
<keyword evidence="1" id="KW-0472">Membrane</keyword>
<feature type="transmembrane region" description="Helical" evidence="1">
    <location>
        <begin position="77"/>
        <end position="97"/>
    </location>
</feature>
<evidence type="ECO:0000313" key="5">
    <source>
        <dbReference type="Proteomes" id="UP001152797"/>
    </source>
</evidence>
<dbReference type="OrthoDB" id="10582470at2759"/>
<keyword evidence="1" id="KW-1133">Transmembrane helix</keyword>
<gene>
    <name evidence="3" type="ORF">C1SCF055_LOCUS4262</name>
</gene>
<dbReference type="EMBL" id="CAMXCT010000236">
    <property type="protein sequence ID" value="CAI3976002.1"/>
    <property type="molecule type" value="Genomic_DNA"/>
</dbReference>
<dbReference type="Proteomes" id="UP001152797">
    <property type="component" value="Unassembled WGS sequence"/>
</dbReference>
<evidence type="ECO:0000256" key="1">
    <source>
        <dbReference type="SAM" id="Phobius"/>
    </source>
</evidence>
<proteinExistence type="predicted"/>
<evidence type="ECO:0000313" key="4">
    <source>
        <dbReference type="EMBL" id="CAL1129377.1"/>
    </source>
</evidence>
<reference evidence="3" key="1">
    <citation type="submission" date="2022-10" db="EMBL/GenBank/DDBJ databases">
        <authorList>
            <person name="Chen Y."/>
            <person name="Dougan E. K."/>
            <person name="Chan C."/>
            <person name="Rhodes N."/>
            <person name="Thang M."/>
        </authorList>
    </citation>
    <scope>NUCLEOTIDE SEQUENCE</scope>
</reference>
<sequence length="136" mass="14682">MVKTSLFTVWALVVLTPLAAAGSHGLHDEAPVQQAAQPSHGALFLKIRHALSSLGASSAKPGESDCYYIMGLSKFSWAFICDLLALAVILLCIPLLLSCSKRRPLGASMFEFKCCTPDTSTSLKTPFSTYHSFQMN</sequence>
<dbReference type="EMBL" id="CAMXCT020000236">
    <property type="protein sequence ID" value="CAL1129377.1"/>
    <property type="molecule type" value="Genomic_DNA"/>
</dbReference>
<evidence type="ECO:0000313" key="3">
    <source>
        <dbReference type="EMBL" id="CAI3976002.1"/>
    </source>
</evidence>
<keyword evidence="1" id="KW-0812">Transmembrane</keyword>
<dbReference type="EMBL" id="CAMXCT030000236">
    <property type="protein sequence ID" value="CAL4763314.1"/>
    <property type="molecule type" value="Genomic_DNA"/>
</dbReference>